<dbReference type="Gene3D" id="3.30.450.20">
    <property type="entry name" value="PAS domain"/>
    <property type="match status" value="1"/>
</dbReference>
<dbReference type="EMBL" id="JBHTNH010000054">
    <property type="protein sequence ID" value="MFD1363308.1"/>
    <property type="molecule type" value="Genomic_DNA"/>
</dbReference>
<dbReference type="Gene3D" id="1.10.10.60">
    <property type="entry name" value="Homeodomain-like"/>
    <property type="match status" value="1"/>
</dbReference>
<sequence>MRKEIIDSWKRCEIAGLWNGSNSYPLETLGDGELDELKKTNLSLLEIASPIIKELHDFVHGSGFLTMLTTNDGIILEILDDSSTRLFTSEYQLIPGAVWGERHIGTSAIGLTLREERPFQVVGTEHYWKKLHGMTCSAAPICDESGKVLGILNVSGPVDLVHVHTLGMVVSAVKAIERQYQLSKITEDIQQSNETLNTLLNVVEDGVILVDESLTIVQVNQKASKILKSSPDVLNGRAVIHFFSNSRVRESILSQTQLQDELMKVTKLNITCLVQVKPILTTNGSAVIIFREVQHISRSARRIKENKAYITKYELRGSSKEMDKLRKKVQKVAQSDVTSLILGETGSGKEVVAQSIHNSSERKEGPFIVVNCAALPRTLLESELFGYEAGTFTGGLKQGKPGKFEVAEGGTIFLDEIGEMSSDIQATFLRVLQEKSVTRLGASKPVPVDARIIAATNKDLKHAVERGEFRADLYYRLNILQLGIPPLRSRLEDIPELVKWFVTKNTPQNSKEKDFRKDAIKYLQQYQWFGNVRELENIVQRCLVMTEKEIIDDQVIRECMGEDTINSFDNIKPDLKMDSIQEKAFLKAYHQTNGNITKTAQLLGVSRATAYRWANKFYCTNQSEKGDFSY</sequence>
<dbReference type="InterPro" id="IPR035965">
    <property type="entry name" value="PAS-like_dom_sf"/>
</dbReference>
<dbReference type="CDD" id="cd00009">
    <property type="entry name" value="AAA"/>
    <property type="match status" value="1"/>
</dbReference>
<feature type="domain" description="Sigma-54 factor interaction" evidence="6">
    <location>
        <begin position="315"/>
        <end position="544"/>
    </location>
</feature>
<dbReference type="SUPFAM" id="SSF52540">
    <property type="entry name" value="P-loop containing nucleoside triphosphate hydrolases"/>
    <property type="match status" value="1"/>
</dbReference>
<feature type="domain" description="PAS" evidence="7">
    <location>
        <begin position="192"/>
        <end position="240"/>
    </location>
</feature>
<evidence type="ECO:0000256" key="2">
    <source>
        <dbReference type="ARBA" id="ARBA00022840"/>
    </source>
</evidence>
<dbReference type="Gene3D" id="3.40.50.300">
    <property type="entry name" value="P-loop containing nucleotide triphosphate hydrolases"/>
    <property type="match status" value="1"/>
</dbReference>
<dbReference type="PANTHER" id="PTHR32071:SF57">
    <property type="entry name" value="C4-DICARBOXYLATE TRANSPORT TRANSCRIPTIONAL REGULATORY PROTEIN DCTD"/>
    <property type="match status" value="1"/>
</dbReference>
<dbReference type="InterPro" id="IPR002078">
    <property type="entry name" value="Sigma_54_int"/>
</dbReference>
<dbReference type="SMART" id="SM00091">
    <property type="entry name" value="PAS"/>
    <property type="match status" value="1"/>
</dbReference>
<evidence type="ECO:0000313" key="8">
    <source>
        <dbReference type="EMBL" id="MFD1363308.1"/>
    </source>
</evidence>
<dbReference type="InterPro" id="IPR003018">
    <property type="entry name" value="GAF"/>
</dbReference>
<dbReference type="InterPro" id="IPR058031">
    <property type="entry name" value="AAA_lid_NorR"/>
</dbReference>
<keyword evidence="1" id="KW-0547">Nucleotide-binding</keyword>
<comment type="caution">
    <text evidence="8">The sequence shown here is derived from an EMBL/GenBank/DDBJ whole genome shotgun (WGS) entry which is preliminary data.</text>
</comment>
<dbReference type="PROSITE" id="PS50112">
    <property type="entry name" value="PAS"/>
    <property type="match status" value="1"/>
</dbReference>
<dbReference type="PANTHER" id="PTHR32071">
    <property type="entry name" value="TRANSCRIPTIONAL REGULATORY PROTEIN"/>
    <property type="match status" value="1"/>
</dbReference>
<dbReference type="InterPro" id="IPR000014">
    <property type="entry name" value="PAS"/>
</dbReference>
<accession>A0ABW3ZYS5</accession>
<dbReference type="Gene3D" id="1.10.8.60">
    <property type="match status" value="1"/>
</dbReference>
<proteinExistence type="predicted"/>
<dbReference type="SUPFAM" id="SSF55781">
    <property type="entry name" value="GAF domain-like"/>
    <property type="match status" value="1"/>
</dbReference>
<name>A0ABW3ZYS5_9BACI</name>
<evidence type="ECO:0000313" key="9">
    <source>
        <dbReference type="Proteomes" id="UP001597178"/>
    </source>
</evidence>
<dbReference type="Pfam" id="PF25601">
    <property type="entry name" value="AAA_lid_14"/>
    <property type="match status" value="1"/>
</dbReference>
<evidence type="ECO:0000256" key="1">
    <source>
        <dbReference type="ARBA" id="ARBA00022741"/>
    </source>
</evidence>
<dbReference type="Pfam" id="PF00158">
    <property type="entry name" value="Sigma54_activat"/>
    <property type="match status" value="1"/>
</dbReference>
<organism evidence="8 9">
    <name type="scientific">Lentibacillus salinarum</name>
    <dbReference type="NCBI Taxonomy" id="446820"/>
    <lineage>
        <taxon>Bacteria</taxon>
        <taxon>Bacillati</taxon>
        <taxon>Bacillota</taxon>
        <taxon>Bacilli</taxon>
        <taxon>Bacillales</taxon>
        <taxon>Bacillaceae</taxon>
        <taxon>Lentibacillus</taxon>
    </lineage>
</organism>
<dbReference type="CDD" id="cd00130">
    <property type="entry name" value="PAS"/>
    <property type="match status" value="1"/>
</dbReference>
<dbReference type="PROSITE" id="PS00676">
    <property type="entry name" value="SIGMA54_INTERACT_2"/>
    <property type="match status" value="1"/>
</dbReference>
<reference evidence="9" key="1">
    <citation type="journal article" date="2019" name="Int. J. Syst. Evol. Microbiol.">
        <title>The Global Catalogue of Microorganisms (GCM) 10K type strain sequencing project: providing services to taxonomists for standard genome sequencing and annotation.</title>
        <authorList>
            <consortium name="The Broad Institute Genomics Platform"/>
            <consortium name="The Broad Institute Genome Sequencing Center for Infectious Disease"/>
            <person name="Wu L."/>
            <person name="Ma J."/>
        </authorList>
    </citation>
    <scope>NUCLEOTIDE SEQUENCE [LARGE SCALE GENOMIC DNA]</scope>
    <source>
        <strain evidence="9">CCUG 54822</strain>
    </source>
</reference>
<dbReference type="InterPro" id="IPR027417">
    <property type="entry name" value="P-loop_NTPase"/>
</dbReference>
<dbReference type="RefSeq" id="WP_382402562.1">
    <property type="nucleotide sequence ID" value="NZ_JBHTNH010000054.1"/>
</dbReference>
<dbReference type="InterPro" id="IPR009057">
    <property type="entry name" value="Homeodomain-like_sf"/>
</dbReference>
<keyword evidence="2" id="KW-0067">ATP-binding</keyword>
<dbReference type="PROSITE" id="PS50045">
    <property type="entry name" value="SIGMA54_INTERACT_4"/>
    <property type="match status" value="1"/>
</dbReference>
<dbReference type="InterPro" id="IPR003593">
    <property type="entry name" value="AAA+_ATPase"/>
</dbReference>
<evidence type="ECO:0000256" key="4">
    <source>
        <dbReference type="ARBA" id="ARBA00023125"/>
    </source>
</evidence>
<evidence type="ECO:0000259" key="6">
    <source>
        <dbReference type="PROSITE" id="PS50045"/>
    </source>
</evidence>
<keyword evidence="9" id="KW-1185">Reference proteome</keyword>
<gene>
    <name evidence="8" type="ORF">ACFQ4A_16990</name>
</gene>
<dbReference type="InterPro" id="IPR029016">
    <property type="entry name" value="GAF-like_dom_sf"/>
</dbReference>
<dbReference type="InterPro" id="IPR025943">
    <property type="entry name" value="Sigma_54_int_dom_ATP-bd_2"/>
</dbReference>
<dbReference type="Gene3D" id="3.30.450.40">
    <property type="match status" value="1"/>
</dbReference>
<keyword evidence="5" id="KW-0804">Transcription</keyword>
<evidence type="ECO:0000256" key="3">
    <source>
        <dbReference type="ARBA" id="ARBA00023015"/>
    </source>
</evidence>
<protein>
    <submittedName>
        <fullName evidence="8">Sigma-54-dependent Fis family transcriptional regulator</fullName>
    </submittedName>
</protein>
<dbReference type="Proteomes" id="UP001597178">
    <property type="component" value="Unassembled WGS sequence"/>
</dbReference>
<keyword evidence="4" id="KW-0238">DNA-binding</keyword>
<evidence type="ECO:0000259" key="7">
    <source>
        <dbReference type="PROSITE" id="PS50112"/>
    </source>
</evidence>
<dbReference type="SMART" id="SM00382">
    <property type="entry name" value="AAA"/>
    <property type="match status" value="1"/>
</dbReference>
<dbReference type="SUPFAM" id="SSF46689">
    <property type="entry name" value="Homeodomain-like"/>
    <property type="match status" value="1"/>
</dbReference>
<dbReference type="SUPFAM" id="SSF55785">
    <property type="entry name" value="PYP-like sensor domain (PAS domain)"/>
    <property type="match status" value="1"/>
</dbReference>
<keyword evidence="3" id="KW-0805">Transcription regulation</keyword>
<evidence type="ECO:0000256" key="5">
    <source>
        <dbReference type="ARBA" id="ARBA00023163"/>
    </source>
</evidence>
<dbReference type="Pfam" id="PF01590">
    <property type="entry name" value="GAF"/>
    <property type="match status" value="1"/>
</dbReference>